<keyword evidence="3" id="KW-1185">Reference proteome</keyword>
<dbReference type="AlphaFoldDB" id="A0A939GGH0"/>
<protein>
    <submittedName>
        <fullName evidence="2">DUF502 domain-containing protein</fullName>
    </submittedName>
</protein>
<comment type="caution">
    <text evidence="2">The sequence shown here is derived from an EMBL/GenBank/DDBJ whole genome shotgun (WGS) entry which is preliminary data.</text>
</comment>
<accession>A0A939GGH0</accession>
<dbReference type="Proteomes" id="UP000664034">
    <property type="component" value="Unassembled WGS sequence"/>
</dbReference>
<name>A0A939GGH0_9BACT</name>
<keyword evidence="1" id="KW-0472">Membrane</keyword>
<keyword evidence="1" id="KW-1133">Transmembrane helix</keyword>
<dbReference type="EMBL" id="JAFMYV010000004">
    <property type="protein sequence ID" value="MBO0937040.1"/>
    <property type="molecule type" value="Genomic_DNA"/>
</dbReference>
<gene>
    <name evidence="2" type="ORF">J2I47_10835</name>
</gene>
<dbReference type="PANTHER" id="PTHR31876">
    <property type="entry name" value="COV-LIKE PROTEIN 1"/>
    <property type="match status" value="1"/>
</dbReference>
<sequence length="195" mass="21379">MDLRLSTFFTVYRKIINRLVTYFGRGLLGVTPLGLTIYIIYSVFIWVDGLVPIDMPGVGFLIMFGIILGSGVLISTVLPKSFAGLVEGSIRHLPLVSLIYFSVKDLISAFVGDKKKFNQPVLVMMNREAGVRKIGFITQTDLSRLGITDAIMVYLPHSYAFSGELYIVPAENVKLLNLPSADVMKLIVSGGVSGK</sequence>
<feature type="transmembrane region" description="Helical" evidence="1">
    <location>
        <begin position="58"/>
        <end position="78"/>
    </location>
</feature>
<evidence type="ECO:0000256" key="1">
    <source>
        <dbReference type="SAM" id="Phobius"/>
    </source>
</evidence>
<reference evidence="2" key="1">
    <citation type="submission" date="2021-03" db="EMBL/GenBank/DDBJ databases">
        <title>Fibrella sp. HMF5335 genome sequencing and assembly.</title>
        <authorList>
            <person name="Kang H."/>
            <person name="Kim H."/>
            <person name="Bae S."/>
            <person name="Joh K."/>
        </authorList>
    </citation>
    <scope>NUCLEOTIDE SEQUENCE</scope>
    <source>
        <strain evidence="2">HMF5335</strain>
    </source>
</reference>
<dbReference type="Pfam" id="PF04367">
    <property type="entry name" value="DUF502"/>
    <property type="match status" value="1"/>
</dbReference>
<keyword evidence="1" id="KW-0812">Transmembrane</keyword>
<evidence type="ECO:0000313" key="2">
    <source>
        <dbReference type="EMBL" id="MBO0937040.1"/>
    </source>
</evidence>
<dbReference type="InterPro" id="IPR007462">
    <property type="entry name" value="COV1-like"/>
</dbReference>
<feature type="transmembrane region" description="Helical" evidence="1">
    <location>
        <begin position="22"/>
        <end position="46"/>
    </location>
</feature>
<dbReference type="PANTHER" id="PTHR31876:SF26">
    <property type="entry name" value="PROTEIN LIKE COV 2"/>
    <property type="match status" value="1"/>
</dbReference>
<proteinExistence type="predicted"/>
<evidence type="ECO:0000313" key="3">
    <source>
        <dbReference type="Proteomes" id="UP000664034"/>
    </source>
</evidence>
<organism evidence="2 3">
    <name type="scientific">Fibrella rubiginis</name>
    <dbReference type="NCBI Taxonomy" id="2817060"/>
    <lineage>
        <taxon>Bacteria</taxon>
        <taxon>Pseudomonadati</taxon>
        <taxon>Bacteroidota</taxon>
        <taxon>Cytophagia</taxon>
        <taxon>Cytophagales</taxon>
        <taxon>Spirosomataceae</taxon>
        <taxon>Fibrella</taxon>
    </lineage>
</organism>